<comment type="subcellular location">
    <subcellularLocation>
        <location evidence="1">Nucleus</location>
    </subcellularLocation>
</comment>
<evidence type="ECO:0000256" key="1">
    <source>
        <dbReference type="ARBA" id="ARBA00004123"/>
    </source>
</evidence>
<proteinExistence type="predicted"/>
<dbReference type="InterPro" id="IPR052202">
    <property type="entry name" value="Yeast_MetPath_Reg"/>
</dbReference>
<dbReference type="EMBL" id="JAJTJA010000013">
    <property type="protein sequence ID" value="KAH8690783.1"/>
    <property type="molecule type" value="Genomic_DNA"/>
</dbReference>
<evidence type="ECO:0000256" key="3">
    <source>
        <dbReference type="ARBA" id="ARBA00022833"/>
    </source>
</evidence>
<keyword evidence="3" id="KW-0862">Zinc</keyword>
<accession>A0AAD4KGU9</accession>
<dbReference type="PANTHER" id="PTHR47782">
    <property type="entry name" value="ZN(II)2CYS6 TRANSCRIPTION FACTOR (EUROFUNG)-RELATED"/>
    <property type="match status" value="1"/>
</dbReference>
<sequence length="723" mass="81996">MSNRELNPSRRHRQNKACSRCRRRKIRCDLQYPICGSCSKAGVECLGYDAIQRVDKPRGATVHLEEEIARLENELSRVKKQTRTPSDIANATAEGLSTAVARNIVHPRGSFSKHDTDKLPLSSPFFLSSSPMPHLKFQIPPEATFKYTWEQSPHAINASSVPRHVVDAMLKHYCEIYRPQYPAIEEIDLYEACDRVYTNSQPSDADVFYVHITLAISTNTLTHENEARAIKATHGFWMKAVDHLPRVGLSDPWERLQALHLLTHYGCLNPTDVDCFRCAEAASRLSVNLGLHHELPASATTKLDNTTLNVRRRLFWHSYSMDSAVNVTRCQPFLFPTSVITAKFPDFDSKALPTRHVWLLRQIESEITVSLYYPSYRIEGPLSNAFFDEWFEGMHERLDEWYSMIAQSSDLSNTLEFHELHYSLQILRLNRPSPRFPTPTGEMHQRALKAAASLIRKFSVLDRTGKLFYLWHAAHIIIESGICLLACIMTGMESTRRDQTPLAGEDLSTLNKYITAIPFLVGRVSRRWPNIAGHTSALENICLQVLQKLQQWSDGGTIEKSSFDDLKYRLNNLTLFPSLPLNSQPTFVENNDVSQPSPILKDDSTQIPPTTHKDTVRQPPENGYGITSTTNEINPEYLDPVTTTFLSDRPSLFASGVEVSTADPDFFNTAWMDSQLFDPIQGHSAKFSDMHDLDTETDALWDFAGMDSEQIISALLDTENNTF</sequence>
<dbReference type="AlphaFoldDB" id="A0AAD4KGU9"/>
<dbReference type="Pfam" id="PF04082">
    <property type="entry name" value="Fungal_trans"/>
    <property type="match status" value="1"/>
</dbReference>
<dbReference type="PANTHER" id="PTHR47782:SF1">
    <property type="entry name" value="PYRIMIDINE PATHWAY REGULATORY PROTEIN 1"/>
    <property type="match status" value="1"/>
</dbReference>
<dbReference type="Pfam" id="PF00172">
    <property type="entry name" value="Zn_clus"/>
    <property type="match status" value="1"/>
</dbReference>
<evidence type="ECO:0000256" key="2">
    <source>
        <dbReference type="ARBA" id="ARBA00022723"/>
    </source>
</evidence>
<dbReference type="InterPro" id="IPR036864">
    <property type="entry name" value="Zn2-C6_fun-type_DNA-bd_sf"/>
</dbReference>
<dbReference type="GeneID" id="70244834"/>
<dbReference type="Gene3D" id="4.10.240.10">
    <property type="entry name" value="Zn(2)-C6 fungal-type DNA-binding domain"/>
    <property type="match status" value="1"/>
</dbReference>
<gene>
    <name evidence="10" type="ORF">BGW36DRAFT_364345</name>
</gene>
<keyword evidence="7" id="KW-0539">Nucleus</keyword>
<dbReference type="GO" id="GO:0043565">
    <property type="term" value="F:sequence-specific DNA binding"/>
    <property type="evidence" value="ECO:0007669"/>
    <property type="project" value="TreeGrafter"/>
</dbReference>
<feature type="region of interest" description="Disordered" evidence="8">
    <location>
        <begin position="589"/>
        <end position="633"/>
    </location>
</feature>
<evidence type="ECO:0000256" key="7">
    <source>
        <dbReference type="ARBA" id="ARBA00023242"/>
    </source>
</evidence>
<evidence type="ECO:0000256" key="4">
    <source>
        <dbReference type="ARBA" id="ARBA00023015"/>
    </source>
</evidence>
<dbReference type="GO" id="GO:0005634">
    <property type="term" value="C:nucleus"/>
    <property type="evidence" value="ECO:0007669"/>
    <property type="project" value="UniProtKB-SubCell"/>
</dbReference>
<name>A0AAD4KGU9_9EURO</name>
<keyword evidence="4" id="KW-0805">Transcription regulation</keyword>
<protein>
    <recommendedName>
        <fullName evidence="9">Zn(2)-C6 fungal-type domain-containing protein</fullName>
    </recommendedName>
</protein>
<dbReference type="Proteomes" id="UP001201262">
    <property type="component" value="Unassembled WGS sequence"/>
</dbReference>
<dbReference type="PROSITE" id="PS00463">
    <property type="entry name" value="ZN2_CY6_FUNGAL_1"/>
    <property type="match status" value="1"/>
</dbReference>
<keyword evidence="2" id="KW-0479">Metal-binding</keyword>
<evidence type="ECO:0000313" key="11">
    <source>
        <dbReference type="Proteomes" id="UP001201262"/>
    </source>
</evidence>
<dbReference type="PROSITE" id="PS50048">
    <property type="entry name" value="ZN2_CY6_FUNGAL_2"/>
    <property type="match status" value="1"/>
</dbReference>
<reference evidence="10" key="1">
    <citation type="submission" date="2021-12" db="EMBL/GenBank/DDBJ databases">
        <title>Convergent genome expansion in fungi linked to evolution of root-endophyte symbiosis.</title>
        <authorList>
            <consortium name="DOE Joint Genome Institute"/>
            <person name="Ke Y.-H."/>
            <person name="Bonito G."/>
            <person name="Liao H.-L."/>
            <person name="Looney B."/>
            <person name="Rojas-Flechas A."/>
            <person name="Nash J."/>
            <person name="Hameed K."/>
            <person name="Schadt C."/>
            <person name="Martin F."/>
            <person name="Crous P.W."/>
            <person name="Miettinen O."/>
            <person name="Magnuson J.K."/>
            <person name="Labbe J."/>
            <person name="Jacobson D."/>
            <person name="Doktycz M.J."/>
            <person name="Veneault-Fourrey C."/>
            <person name="Kuo A."/>
            <person name="Mondo S."/>
            <person name="Calhoun S."/>
            <person name="Riley R."/>
            <person name="Ohm R."/>
            <person name="LaButti K."/>
            <person name="Andreopoulos B."/>
            <person name="Pangilinan J."/>
            <person name="Nolan M."/>
            <person name="Tritt A."/>
            <person name="Clum A."/>
            <person name="Lipzen A."/>
            <person name="Daum C."/>
            <person name="Barry K."/>
            <person name="Grigoriev I.V."/>
            <person name="Vilgalys R."/>
        </authorList>
    </citation>
    <scope>NUCLEOTIDE SEQUENCE</scope>
    <source>
        <strain evidence="10">PMI_201</strain>
    </source>
</reference>
<dbReference type="GO" id="GO:0008270">
    <property type="term" value="F:zinc ion binding"/>
    <property type="evidence" value="ECO:0007669"/>
    <property type="project" value="InterPro"/>
</dbReference>
<evidence type="ECO:0000313" key="10">
    <source>
        <dbReference type="EMBL" id="KAH8690783.1"/>
    </source>
</evidence>
<organism evidence="10 11">
    <name type="scientific">Talaromyces proteolyticus</name>
    <dbReference type="NCBI Taxonomy" id="1131652"/>
    <lineage>
        <taxon>Eukaryota</taxon>
        <taxon>Fungi</taxon>
        <taxon>Dikarya</taxon>
        <taxon>Ascomycota</taxon>
        <taxon>Pezizomycotina</taxon>
        <taxon>Eurotiomycetes</taxon>
        <taxon>Eurotiomycetidae</taxon>
        <taxon>Eurotiales</taxon>
        <taxon>Trichocomaceae</taxon>
        <taxon>Talaromyces</taxon>
        <taxon>Talaromyces sect. Bacilispori</taxon>
    </lineage>
</organism>
<dbReference type="CDD" id="cd12148">
    <property type="entry name" value="fungal_TF_MHR"/>
    <property type="match status" value="1"/>
</dbReference>
<keyword evidence="5" id="KW-0238">DNA-binding</keyword>
<dbReference type="RefSeq" id="XP_046066979.1">
    <property type="nucleotide sequence ID" value="XM_046214547.1"/>
</dbReference>
<dbReference type="SMART" id="SM00066">
    <property type="entry name" value="GAL4"/>
    <property type="match status" value="1"/>
</dbReference>
<evidence type="ECO:0000259" key="9">
    <source>
        <dbReference type="PROSITE" id="PS50048"/>
    </source>
</evidence>
<dbReference type="GO" id="GO:0045944">
    <property type="term" value="P:positive regulation of transcription by RNA polymerase II"/>
    <property type="evidence" value="ECO:0007669"/>
    <property type="project" value="TreeGrafter"/>
</dbReference>
<dbReference type="CDD" id="cd00067">
    <property type="entry name" value="GAL4"/>
    <property type="match status" value="1"/>
</dbReference>
<evidence type="ECO:0000256" key="8">
    <source>
        <dbReference type="SAM" id="MobiDB-lite"/>
    </source>
</evidence>
<evidence type="ECO:0000256" key="5">
    <source>
        <dbReference type="ARBA" id="ARBA00023125"/>
    </source>
</evidence>
<feature type="domain" description="Zn(2)-C6 fungal-type" evidence="9">
    <location>
        <begin position="17"/>
        <end position="45"/>
    </location>
</feature>
<keyword evidence="11" id="KW-1185">Reference proteome</keyword>
<dbReference type="GO" id="GO:0000981">
    <property type="term" value="F:DNA-binding transcription factor activity, RNA polymerase II-specific"/>
    <property type="evidence" value="ECO:0007669"/>
    <property type="project" value="InterPro"/>
</dbReference>
<comment type="caution">
    <text evidence="10">The sequence shown here is derived from an EMBL/GenBank/DDBJ whole genome shotgun (WGS) entry which is preliminary data.</text>
</comment>
<dbReference type="InterPro" id="IPR001138">
    <property type="entry name" value="Zn2Cys6_DnaBD"/>
</dbReference>
<keyword evidence="6" id="KW-0804">Transcription</keyword>
<dbReference type="GO" id="GO:0006351">
    <property type="term" value="P:DNA-templated transcription"/>
    <property type="evidence" value="ECO:0007669"/>
    <property type="project" value="InterPro"/>
</dbReference>
<dbReference type="InterPro" id="IPR007219">
    <property type="entry name" value="XnlR_reg_dom"/>
</dbReference>
<dbReference type="SUPFAM" id="SSF57701">
    <property type="entry name" value="Zn2/Cys6 DNA-binding domain"/>
    <property type="match status" value="1"/>
</dbReference>
<evidence type="ECO:0000256" key="6">
    <source>
        <dbReference type="ARBA" id="ARBA00023163"/>
    </source>
</evidence>